<evidence type="ECO:0000313" key="2">
    <source>
        <dbReference type="EMBL" id="MFC4596944.1"/>
    </source>
</evidence>
<comment type="caution">
    <text evidence="2">The sequence shown here is derived from an EMBL/GenBank/DDBJ whole genome shotgun (WGS) entry which is preliminary data.</text>
</comment>
<dbReference type="NCBIfam" id="TIGR02898">
    <property type="entry name" value="spore_YhcN_YlaJ"/>
    <property type="match status" value="1"/>
</dbReference>
<dbReference type="Proteomes" id="UP001596028">
    <property type="component" value="Unassembled WGS sequence"/>
</dbReference>
<keyword evidence="1" id="KW-0732">Signal</keyword>
<evidence type="ECO:0000313" key="3">
    <source>
        <dbReference type="Proteomes" id="UP001596028"/>
    </source>
</evidence>
<keyword evidence="3" id="KW-1185">Reference proteome</keyword>
<name>A0ABV9F6X8_9BACL</name>
<sequence>MRKAVILSTAAVLLSSAIALSGCMNKTGDLGNKNIRNNAARQNNAARGGANEYGMRPQARRFAEDAANEQNRLNGNQRIDNNVVGMHGNTRMEASDRIANKISAMPGIGAAYVMLTDRNAYVAVVEDDRANTGHTSLTDEVKDKIANQVKALSPSVENVYVSANPDFIGRMEGYANDVRAGHPIQGFITEFNALVERIFPERSGTQTR</sequence>
<dbReference type="Pfam" id="PF09580">
    <property type="entry name" value="Spore_YhcN_YlaJ"/>
    <property type="match status" value="1"/>
</dbReference>
<feature type="signal peptide" evidence="1">
    <location>
        <begin position="1"/>
        <end position="21"/>
    </location>
</feature>
<dbReference type="PROSITE" id="PS51257">
    <property type="entry name" value="PROKAR_LIPOPROTEIN"/>
    <property type="match status" value="1"/>
</dbReference>
<keyword evidence="2" id="KW-0449">Lipoprotein</keyword>
<accession>A0ABV9F6X8</accession>
<reference evidence="3" key="1">
    <citation type="journal article" date="2019" name="Int. J. Syst. Evol. Microbiol.">
        <title>The Global Catalogue of Microorganisms (GCM) 10K type strain sequencing project: providing services to taxonomists for standard genome sequencing and annotation.</title>
        <authorList>
            <consortium name="The Broad Institute Genomics Platform"/>
            <consortium name="The Broad Institute Genome Sequencing Center for Infectious Disease"/>
            <person name="Wu L."/>
            <person name="Ma J."/>
        </authorList>
    </citation>
    <scope>NUCLEOTIDE SEQUENCE [LARGE SCALE GENOMIC DNA]</scope>
    <source>
        <strain evidence="3">CCUG 49571</strain>
    </source>
</reference>
<organism evidence="2 3">
    <name type="scientific">Cohnella hongkongensis</name>
    <dbReference type="NCBI Taxonomy" id="178337"/>
    <lineage>
        <taxon>Bacteria</taxon>
        <taxon>Bacillati</taxon>
        <taxon>Bacillota</taxon>
        <taxon>Bacilli</taxon>
        <taxon>Bacillales</taxon>
        <taxon>Paenibacillaceae</taxon>
        <taxon>Cohnella</taxon>
    </lineage>
</organism>
<gene>
    <name evidence="2" type="ORF">ACFO3S_01730</name>
</gene>
<proteinExistence type="predicted"/>
<evidence type="ECO:0000256" key="1">
    <source>
        <dbReference type="SAM" id="SignalP"/>
    </source>
</evidence>
<dbReference type="InterPro" id="IPR019076">
    <property type="entry name" value="Spore_lipoprot_YhcN/YlaJ-like"/>
</dbReference>
<feature type="chain" id="PRO_5045652918" evidence="1">
    <location>
        <begin position="22"/>
        <end position="208"/>
    </location>
</feature>
<protein>
    <submittedName>
        <fullName evidence="2">YhcN/YlaJ family sporulation lipoprotein</fullName>
    </submittedName>
</protein>
<dbReference type="EMBL" id="JBHSEP010000001">
    <property type="protein sequence ID" value="MFC4596944.1"/>
    <property type="molecule type" value="Genomic_DNA"/>
</dbReference>
<dbReference type="RefSeq" id="WP_378091580.1">
    <property type="nucleotide sequence ID" value="NZ_JBHSEP010000001.1"/>
</dbReference>
<dbReference type="InterPro" id="IPR014247">
    <property type="entry name" value="Spore_lipoprot_YhcN/YlaJ"/>
</dbReference>